<feature type="region of interest" description="Disordered" evidence="1">
    <location>
        <begin position="832"/>
        <end position="855"/>
    </location>
</feature>
<accession>A0A1I8HXX4</accession>
<dbReference type="GO" id="GO:0000724">
    <property type="term" value="P:double-strand break repair via homologous recombination"/>
    <property type="evidence" value="ECO:0007669"/>
    <property type="project" value="InterPro"/>
</dbReference>
<name>A0A1I8HXX4_9PLAT</name>
<dbReference type="GO" id="GO:0000281">
    <property type="term" value="P:mitotic cytokinesis"/>
    <property type="evidence" value="ECO:0007669"/>
    <property type="project" value="InterPro"/>
</dbReference>
<dbReference type="PANTHER" id="PTHR46591">
    <property type="entry name" value="ZINC FINGER FYVE DOMAIN-CONTAINING PROTEIN 26"/>
    <property type="match status" value="1"/>
</dbReference>
<dbReference type="PANTHER" id="PTHR46591:SF1">
    <property type="entry name" value="ZINC FINGER FYVE DOMAIN-CONTAINING PROTEIN 26"/>
    <property type="match status" value="1"/>
</dbReference>
<evidence type="ECO:0000259" key="2">
    <source>
        <dbReference type="Pfam" id="PF25569"/>
    </source>
</evidence>
<feature type="domain" description="ZFYVE26-like TPR repeats" evidence="2">
    <location>
        <begin position="511"/>
        <end position="636"/>
    </location>
</feature>
<evidence type="ECO:0000313" key="3">
    <source>
        <dbReference type="Proteomes" id="UP000095280"/>
    </source>
</evidence>
<protein>
    <submittedName>
        <fullName evidence="4">Nucleoporin_C domain-containing protein</fullName>
    </submittedName>
</protein>
<dbReference type="Proteomes" id="UP000095280">
    <property type="component" value="Unplaced"/>
</dbReference>
<dbReference type="GO" id="GO:0032465">
    <property type="term" value="P:regulation of cytokinesis"/>
    <property type="evidence" value="ECO:0007669"/>
    <property type="project" value="TreeGrafter"/>
</dbReference>
<dbReference type="GO" id="GO:0030496">
    <property type="term" value="C:midbody"/>
    <property type="evidence" value="ECO:0007669"/>
    <property type="project" value="TreeGrafter"/>
</dbReference>
<feature type="compositionally biased region" description="Polar residues" evidence="1">
    <location>
        <begin position="1048"/>
        <end position="1065"/>
    </location>
</feature>
<proteinExistence type="predicted"/>
<organism evidence="3 4">
    <name type="scientific">Macrostomum lignano</name>
    <dbReference type="NCBI Taxonomy" id="282301"/>
    <lineage>
        <taxon>Eukaryota</taxon>
        <taxon>Metazoa</taxon>
        <taxon>Spiralia</taxon>
        <taxon>Lophotrochozoa</taxon>
        <taxon>Platyhelminthes</taxon>
        <taxon>Rhabditophora</taxon>
        <taxon>Macrostomorpha</taxon>
        <taxon>Macrostomida</taxon>
        <taxon>Macrostomidae</taxon>
        <taxon>Macrostomum</taxon>
    </lineage>
</organism>
<dbReference type="InterPro" id="IPR028730">
    <property type="entry name" value="ZFYVE26"/>
</dbReference>
<feature type="region of interest" description="Disordered" evidence="1">
    <location>
        <begin position="1006"/>
        <end position="1088"/>
    </location>
</feature>
<dbReference type="GO" id="GO:0005813">
    <property type="term" value="C:centrosome"/>
    <property type="evidence" value="ECO:0007669"/>
    <property type="project" value="TreeGrafter"/>
</dbReference>
<dbReference type="AlphaFoldDB" id="A0A1I8HXX4"/>
<sequence length="1103" mass="122371">RSQWTLSPDNEDLNDSLREDFYYEQSPSASLAIALLEMHTEPAEHLLQLCDQLSAYLSPVDRSGTPNPEVDYPLLLDTIRSLLFHAKVACTTANNQGGVELCELYLSQVELMSLLVRHNYHDLPKLSTLNNQRTLQLLRDRLVRHERLDLALQVSTKCNLDPTGVWFAMGVRDLSLYGVEKARERFDRCLKVAVDKNSVQKSSSTQLLDEVIKKLEEMHANGTVGMLPKIIEITKSADQLLKEPELQLRRFCQFDLESECQYYLQRYGTYLSRLNFLMRHKRLESALAFCVEHSVSIEPIVEGLVNPAIQSGNAEVLVLLLERALDQQPDFWQPCLPRICGCLDRAGLFQPLYQLQCRTGDHVRAAMTCVHEFHLRGATSYAQLAAASRKEPLERAIGHLRQAMKSLTQQDPAAGGPEAARILRLPEKELRSLIRCLQLHLDVVAYLGKAAIADRKPISSLRLASPLPTLLSRNRAEALVDLGLLVLLSSPVIADGLSLLTRLHSDVPLPADRIADLSVRYLAKDCRADALCELLACWASEPRLSLGLSRDQVDSLAVTAMRKLTPELQQTNPSISEDLLKLISSVAKRVEALIVTGKLKKAYLLAVSCNNLELVTQVRDEAARRGQAPLRDMADKTSNLVEFFLRRTVSDFEAFLQESGRVSFLEHLDAELQQAGCPAQNGTAMRRLIPDEPCLVLLLRLQLAQHHLFFDCSASINESNWPAMISDMDSQLALSGNPMSLKTNRDQYVSYMASGRCSPMCRAPLLCQFDGKTRRITVQDLESGRVSFLEHLDAELQQAGCPAQNGTAMRRLIPDEPCLVLLLRLQLAQHHLSSSSSSSSRRRGDQKSRENSQSSTKAWRRAVCFRCRKFSRKHSGALPFGISTPARSWPAADCASAPTPMKDAISRRSAGNSTSRTVRRPAQPAEATVRSRTGRRAGRAAAAEAGADLTGSDDSAVRISQPAVLKPSSLATDFLTSCSDRCRQVAALGVDRSGRGTQQLMAMMARRRPQEGLEDPDPDAVDVGKDTPESASDATDIWSELSPPPVNEATSSAGSSRMLEQQDWQSEWPHGRSSGWQSHRLHRPHLSSDSSLRMVVMSASVRD</sequence>
<reference evidence="4" key="1">
    <citation type="submission" date="2016-11" db="UniProtKB">
        <authorList>
            <consortium name="WormBaseParasite"/>
        </authorList>
    </citation>
    <scope>IDENTIFICATION</scope>
</reference>
<dbReference type="Pfam" id="PF25569">
    <property type="entry name" value="TPR_ZFYVE26"/>
    <property type="match status" value="1"/>
</dbReference>
<dbReference type="GO" id="GO:0005765">
    <property type="term" value="C:lysosomal membrane"/>
    <property type="evidence" value="ECO:0007669"/>
    <property type="project" value="TreeGrafter"/>
</dbReference>
<dbReference type="GO" id="GO:0032266">
    <property type="term" value="F:phosphatidylinositol-3-phosphate binding"/>
    <property type="evidence" value="ECO:0007669"/>
    <property type="project" value="InterPro"/>
</dbReference>
<evidence type="ECO:0000313" key="4">
    <source>
        <dbReference type="WBParaSite" id="maker-uti_cns_0008455-snap-gene-0.8-mRNA-1"/>
    </source>
</evidence>
<feature type="region of interest" description="Disordered" evidence="1">
    <location>
        <begin position="888"/>
        <end position="955"/>
    </location>
</feature>
<dbReference type="InterPro" id="IPR057946">
    <property type="entry name" value="TPR_ZFYVE26"/>
</dbReference>
<keyword evidence="3" id="KW-1185">Reference proteome</keyword>
<evidence type="ECO:0000256" key="1">
    <source>
        <dbReference type="SAM" id="MobiDB-lite"/>
    </source>
</evidence>
<dbReference type="WBParaSite" id="maker-uti_cns_0008455-snap-gene-0.8-mRNA-1">
    <property type="protein sequence ID" value="maker-uti_cns_0008455-snap-gene-0.8-mRNA-1"/>
    <property type="gene ID" value="maker-uti_cns_0008455-snap-gene-0.8"/>
</dbReference>